<dbReference type="PANTHER" id="PTHR30008">
    <property type="entry name" value="EXODEOXYRIBONUCLEASE 7 LARGE SUBUNIT"/>
    <property type="match status" value="1"/>
</dbReference>
<keyword evidence="4 5" id="KW-0269">Exonuclease</keyword>
<reference evidence="10" key="2">
    <citation type="submission" date="2023-05" db="EMBL/GenBank/DDBJ databases">
        <title>Cataloging the Phylogenetic Diversity of Human Bladder Bacteria.</title>
        <authorList>
            <person name="Du J."/>
        </authorList>
    </citation>
    <scope>NUCLEOTIDE SEQUENCE</scope>
    <source>
        <strain evidence="10">UMB10101</strain>
    </source>
</reference>
<comment type="function">
    <text evidence="5">Bidirectionally degrades single-stranded DNA into large acid-insoluble oligonucleotides, which are then degraded further into small acid-soluble oligonucleotides.</text>
</comment>
<comment type="subunit">
    <text evidence="5">Heterooligomer composed of large and small subunits.</text>
</comment>
<dbReference type="PATRIC" id="fig|39777.7.peg.316"/>
<dbReference type="PANTHER" id="PTHR30008:SF0">
    <property type="entry name" value="EXODEOXYRIBONUCLEASE 7 LARGE SUBUNIT"/>
    <property type="match status" value="1"/>
</dbReference>
<evidence type="ECO:0000259" key="7">
    <source>
        <dbReference type="Pfam" id="PF02601"/>
    </source>
</evidence>
<dbReference type="STRING" id="39777.B7L28_04460"/>
<dbReference type="GO" id="GO:0005737">
    <property type="term" value="C:cytoplasm"/>
    <property type="evidence" value="ECO:0007669"/>
    <property type="project" value="UniProtKB-SubCell"/>
</dbReference>
<dbReference type="EMBL" id="JASORJ010000001">
    <property type="protein sequence ID" value="MDK7356057.1"/>
    <property type="molecule type" value="Genomic_DNA"/>
</dbReference>
<dbReference type="InterPro" id="IPR025824">
    <property type="entry name" value="OB-fold_nuc-bd_dom"/>
</dbReference>
<dbReference type="GO" id="GO:0006308">
    <property type="term" value="P:DNA catabolic process"/>
    <property type="evidence" value="ECO:0007669"/>
    <property type="project" value="UniProtKB-UniRule"/>
</dbReference>
<evidence type="ECO:0000313" key="11">
    <source>
        <dbReference type="Proteomes" id="UP000070226"/>
    </source>
</evidence>
<evidence type="ECO:0000256" key="3">
    <source>
        <dbReference type="ARBA" id="ARBA00022801"/>
    </source>
</evidence>
<dbReference type="InterPro" id="IPR020579">
    <property type="entry name" value="Exonuc_VII_lsu_C"/>
</dbReference>
<reference evidence="9 11" key="1">
    <citation type="submission" date="2016-01" db="EMBL/GenBank/DDBJ databases">
        <authorList>
            <person name="Oliw E.H."/>
        </authorList>
    </citation>
    <scope>NUCLEOTIDE SEQUENCE [LARGE SCALE GENOMIC DNA]</scope>
    <source>
        <strain evidence="9 11">CMW7756B</strain>
    </source>
</reference>
<dbReference type="NCBIfam" id="TIGR00237">
    <property type="entry name" value="xseA"/>
    <property type="match status" value="1"/>
</dbReference>
<comment type="caution">
    <text evidence="9">The sequence shown here is derived from an EMBL/GenBank/DDBJ whole genome shotgun (WGS) entry which is preliminary data.</text>
</comment>
<comment type="subcellular location">
    <subcellularLocation>
        <location evidence="5 6">Cytoplasm</location>
    </subcellularLocation>
</comment>
<dbReference type="InterPro" id="IPR003753">
    <property type="entry name" value="Exonuc_VII_L"/>
</dbReference>
<feature type="domain" description="OB-fold nucleic acid binding" evidence="8">
    <location>
        <begin position="4"/>
        <end position="101"/>
    </location>
</feature>
<gene>
    <name evidence="5 10" type="primary">xseA</name>
    <name evidence="9" type="ORF">HMPREF3233_00325</name>
    <name evidence="10" type="ORF">QP520_00220</name>
</gene>
<evidence type="ECO:0000256" key="6">
    <source>
        <dbReference type="RuleBase" id="RU004355"/>
    </source>
</evidence>
<dbReference type="GO" id="GO:0003676">
    <property type="term" value="F:nucleic acid binding"/>
    <property type="evidence" value="ECO:0007669"/>
    <property type="project" value="InterPro"/>
</dbReference>
<dbReference type="HAMAP" id="MF_00378">
    <property type="entry name" value="Exonuc_7_L"/>
    <property type="match status" value="1"/>
</dbReference>
<dbReference type="GO" id="GO:0009318">
    <property type="term" value="C:exodeoxyribonuclease VII complex"/>
    <property type="evidence" value="ECO:0007669"/>
    <property type="project" value="UniProtKB-UniRule"/>
</dbReference>
<dbReference type="AlphaFoldDB" id="A0A133S6L2"/>
<dbReference type="EC" id="3.1.11.6" evidence="5"/>
<dbReference type="GO" id="GO:0008855">
    <property type="term" value="F:exodeoxyribonuclease VII activity"/>
    <property type="evidence" value="ECO:0007669"/>
    <property type="project" value="UniProtKB-UniRule"/>
</dbReference>
<sequence>MNVLSITQLNNLIKRTIDREYLLKNVYVSGTITNAKRHSSGHVYFSLKDEESSIDVTMWSSTVQSKGLANAFQNGLLVTIKASVNFYNKMGRLNLIASDMQVGSKSPLQLEFDALQRELSALGYFDDAHKQPIPVLSSCIGIVTSSTGAVLHDILHISEHRNPLMQFKLFSVPVQGTTAGPIIAKGIEAADKDPDVDVIIVGRGGGSMEDLWCFNDRVVIEAIYNASTPIISAVGHETDYTLADYAADMRGATPSHAAEIAVLPLTTLQQHLQQKLDYLQYVMDQTLQQKRIELSTIFNRRLGFPALQLLHKQNSLLQSYKEKLQTLASQRWQHEKHKLSLITQELSLQNPIHLMVKGYSKIEKEGHTISSIQNMAKGDVFKITLRDGSIKAVVEEVLQDGNITEKL</sequence>
<accession>A0A133S6L2</accession>
<dbReference type="Proteomes" id="UP001236274">
    <property type="component" value="Unassembled WGS sequence"/>
</dbReference>
<dbReference type="Pfam" id="PF02601">
    <property type="entry name" value="Exonuc_VII_L"/>
    <property type="match status" value="1"/>
</dbReference>
<dbReference type="CDD" id="cd04489">
    <property type="entry name" value="ExoVII_LU_OBF"/>
    <property type="match status" value="1"/>
</dbReference>
<evidence type="ECO:0000256" key="5">
    <source>
        <dbReference type="HAMAP-Rule" id="MF_00378"/>
    </source>
</evidence>
<evidence type="ECO:0000256" key="4">
    <source>
        <dbReference type="ARBA" id="ARBA00022839"/>
    </source>
</evidence>
<keyword evidence="1 5" id="KW-0963">Cytoplasm</keyword>
<dbReference type="RefSeq" id="WP_009661259.1">
    <property type="nucleotide sequence ID" value="NZ_DBFZCP010000029.1"/>
</dbReference>
<evidence type="ECO:0000313" key="10">
    <source>
        <dbReference type="EMBL" id="MDK7356057.1"/>
    </source>
</evidence>
<dbReference type="EMBL" id="LRQT01000006">
    <property type="protein sequence ID" value="KXA65324.1"/>
    <property type="molecule type" value="Genomic_DNA"/>
</dbReference>
<proteinExistence type="inferred from homology"/>
<name>A0A133S6L2_9FIRM</name>
<evidence type="ECO:0000259" key="8">
    <source>
        <dbReference type="Pfam" id="PF13742"/>
    </source>
</evidence>
<feature type="domain" description="Exonuclease VII large subunit C-terminal" evidence="7">
    <location>
        <begin position="124"/>
        <end position="326"/>
    </location>
</feature>
<dbReference type="Pfam" id="PF13742">
    <property type="entry name" value="tRNA_anti_2"/>
    <property type="match status" value="1"/>
</dbReference>
<dbReference type="Proteomes" id="UP000070226">
    <property type="component" value="Unassembled WGS sequence"/>
</dbReference>
<evidence type="ECO:0000256" key="1">
    <source>
        <dbReference type="ARBA" id="ARBA00022490"/>
    </source>
</evidence>
<organism evidence="9">
    <name type="scientific">Veillonella atypica</name>
    <dbReference type="NCBI Taxonomy" id="39777"/>
    <lineage>
        <taxon>Bacteria</taxon>
        <taxon>Bacillati</taxon>
        <taxon>Bacillota</taxon>
        <taxon>Negativicutes</taxon>
        <taxon>Veillonellales</taxon>
        <taxon>Veillonellaceae</taxon>
        <taxon>Veillonella</taxon>
    </lineage>
</organism>
<protein>
    <recommendedName>
        <fullName evidence="5">Exodeoxyribonuclease 7 large subunit</fullName>
        <ecNumber evidence="5">3.1.11.6</ecNumber>
    </recommendedName>
    <alternativeName>
        <fullName evidence="5">Exodeoxyribonuclease VII large subunit</fullName>
        <shortName evidence="5">Exonuclease VII large subunit</shortName>
    </alternativeName>
</protein>
<comment type="similarity">
    <text evidence="5 6">Belongs to the XseA family.</text>
</comment>
<evidence type="ECO:0000256" key="2">
    <source>
        <dbReference type="ARBA" id="ARBA00022722"/>
    </source>
</evidence>
<keyword evidence="3 5" id="KW-0378">Hydrolase</keyword>
<comment type="catalytic activity">
    <reaction evidence="5 6">
        <text>Exonucleolytic cleavage in either 5'- to 3'- or 3'- to 5'-direction to yield nucleoside 5'-phosphates.</text>
        <dbReference type="EC" id="3.1.11.6"/>
    </reaction>
</comment>
<keyword evidence="2 5" id="KW-0540">Nuclease</keyword>
<evidence type="ECO:0000313" key="9">
    <source>
        <dbReference type="EMBL" id="KXA65324.1"/>
    </source>
</evidence>